<name>A0A0D2ISY1_9EURO</name>
<dbReference type="GO" id="GO:0030686">
    <property type="term" value="C:90S preribosome"/>
    <property type="evidence" value="ECO:0007669"/>
    <property type="project" value="TreeGrafter"/>
</dbReference>
<dbReference type="AlphaFoldDB" id="A0A0D2ISY1"/>
<accession>A0A0D2ISY1</accession>
<dbReference type="PANTHER" id="PTHR24030:SF0">
    <property type="entry name" value="PROTEIN CMSS1"/>
    <property type="match status" value="1"/>
</dbReference>
<proteinExistence type="predicted"/>
<dbReference type="OrthoDB" id="1929311at2759"/>
<dbReference type="VEuPathDB" id="FungiDB:Z520_03757"/>
<dbReference type="Pfam" id="PF14617">
    <property type="entry name" value="CMS1"/>
    <property type="match status" value="1"/>
</dbReference>
<evidence type="ECO:0000256" key="1">
    <source>
        <dbReference type="SAM" id="MobiDB-lite"/>
    </source>
</evidence>
<sequence>MSRTKQKARRERGKTALAPNTRVQKEVASNEPEKKQVVAGQRGRKRKLNESDDIDPNPSSKRTALDIKPGQPSSLDTVADPALLADHFAKCIQKWFAKYSPIELEDRYLPAKAFLDTTSYKRARVAANLPDFLERYSAGGKEGLCTCDKVASPHTIVITISGMRIADLMRELRVFKSKDSKVGKFMPKHMKLEMNVEFLQSNKVGIAIGTPERLNQLLEAGALKTGGLQRIVVDGSYQDEKRSTIFTNGQVFQPMVALLNDDSIRPRYGAAQNKIDILAF</sequence>
<dbReference type="InterPro" id="IPR032704">
    <property type="entry name" value="Cms1"/>
</dbReference>
<dbReference type="PANTHER" id="PTHR24030">
    <property type="entry name" value="PROTEIN CMSS1"/>
    <property type="match status" value="1"/>
</dbReference>
<organism evidence="2 3">
    <name type="scientific">Fonsecaea multimorphosa CBS 102226</name>
    <dbReference type="NCBI Taxonomy" id="1442371"/>
    <lineage>
        <taxon>Eukaryota</taxon>
        <taxon>Fungi</taxon>
        <taxon>Dikarya</taxon>
        <taxon>Ascomycota</taxon>
        <taxon>Pezizomycotina</taxon>
        <taxon>Eurotiomycetes</taxon>
        <taxon>Chaetothyriomycetidae</taxon>
        <taxon>Chaetothyriales</taxon>
        <taxon>Herpotrichiellaceae</taxon>
        <taxon>Fonsecaea</taxon>
    </lineage>
</organism>
<reference evidence="2 3" key="1">
    <citation type="submission" date="2015-01" db="EMBL/GenBank/DDBJ databases">
        <title>The Genome Sequence of Fonsecaea multimorphosa CBS 102226.</title>
        <authorList>
            <consortium name="The Broad Institute Genomics Platform"/>
            <person name="Cuomo C."/>
            <person name="de Hoog S."/>
            <person name="Gorbushina A."/>
            <person name="Stielow B."/>
            <person name="Teixiera M."/>
            <person name="Abouelleil A."/>
            <person name="Chapman S.B."/>
            <person name="Priest M."/>
            <person name="Young S.K."/>
            <person name="Wortman J."/>
            <person name="Nusbaum C."/>
            <person name="Birren B."/>
        </authorList>
    </citation>
    <scope>NUCLEOTIDE SEQUENCE [LARGE SCALE GENOMIC DNA]</scope>
    <source>
        <strain evidence="2 3">CBS 102226</strain>
    </source>
</reference>
<evidence type="ECO:0008006" key="4">
    <source>
        <dbReference type="Google" id="ProtNLM"/>
    </source>
</evidence>
<dbReference type="EMBL" id="KN848067">
    <property type="protein sequence ID" value="KIY00072.1"/>
    <property type="molecule type" value="Genomic_DNA"/>
</dbReference>
<gene>
    <name evidence="2" type="ORF">Z520_03757</name>
</gene>
<feature type="region of interest" description="Disordered" evidence="1">
    <location>
        <begin position="1"/>
        <end position="73"/>
    </location>
</feature>
<evidence type="ECO:0000313" key="3">
    <source>
        <dbReference type="Proteomes" id="UP000053411"/>
    </source>
</evidence>
<dbReference type="Proteomes" id="UP000053411">
    <property type="component" value="Unassembled WGS sequence"/>
</dbReference>
<feature type="compositionally biased region" description="Basic residues" evidence="1">
    <location>
        <begin position="1"/>
        <end position="12"/>
    </location>
</feature>
<dbReference type="STRING" id="1442371.A0A0D2ISY1"/>
<dbReference type="GO" id="GO:0005634">
    <property type="term" value="C:nucleus"/>
    <property type="evidence" value="ECO:0007669"/>
    <property type="project" value="TreeGrafter"/>
</dbReference>
<evidence type="ECO:0000313" key="2">
    <source>
        <dbReference type="EMBL" id="KIY00072.1"/>
    </source>
</evidence>
<protein>
    <recommendedName>
        <fullName evidence="4">Protein CMS1</fullName>
    </recommendedName>
</protein>
<dbReference type="RefSeq" id="XP_016634194.1">
    <property type="nucleotide sequence ID" value="XM_016774267.1"/>
</dbReference>
<dbReference type="GeneID" id="27709503"/>
<keyword evidence="3" id="KW-1185">Reference proteome</keyword>